<organism evidence="2 3">
    <name type="scientific">Shewanella metallivivens</name>
    <dbReference type="NCBI Taxonomy" id="2872342"/>
    <lineage>
        <taxon>Bacteria</taxon>
        <taxon>Pseudomonadati</taxon>
        <taxon>Pseudomonadota</taxon>
        <taxon>Gammaproteobacteria</taxon>
        <taxon>Alteromonadales</taxon>
        <taxon>Shewanellaceae</taxon>
        <taxon>Shewanella</taxon>
    </lineage>
</organism>
<evidence type="ECO:0008006" key="4">
    <source>
        <dbReference type="Google" id="ProtNLM"/>
    </source>
</evidence>
<feature type="signal peptide" evidence="1">
    <location>
        <begin position="1"/>
        <end position="23"/>
    </location>
</feature>
<gene>
    <name evidence="2" type="ORF">PQR79_03665</name>
</gene>
<comment type="caution">
    <text evidence="2">The sequence shown here is derived from an EMBL/GenBank/DDBJ whole genome shotgun (WGS) entry which is preliminary data.</text>
</comment>
<proteinExistence type="predicted"/>
<evidence type="ECO:0000313" key="2">
    <source>
        <dbReference type="EMBL" id="MDD8058231.1"/>
    </source>
</evidence>
<protein>
    <recommendedName>
        <fullName evidence="4">DUF5666 domain-containing protein</fullName>
    </recommendedName>
</protein>
<reference evidence="2 3" key="1">
    <citation type="submission" date="2023-02" db="EMBL/GenBank/DDBJ databases">
        <title>Genome sequence of Shewanella metallivivens ER-Te-42B-Light, sp. nov., enriched from sulfide tube worms (Riftia pachyptila) isolated from Explorer Ridge in the Pacific Ocean.</title>
        <authorList>
            <person name="Maltman C."/>
            <person name="Kuzyk S.B."/>
            <person name="Kyndt J.A."/>
            <person name="Yurkov V."/>
        </authorList>
    </citation>
    <scope>NUCLEOTIDE SEQUENCE [LARGE SCALE GENOMIC DNA]</scope>
    <source>
        <strain evidence="2 3">ER-Te-42B-Light</strain>
    </source>
</reference>
<keyword evidence="1" id="KW-0732">Signal</keyword>
<dbReference type="EMBL" id="JAQQPZ010000002">
    <property type="protein sequence ID" value="MDD8058231.1"/>
    <property type="molecule type" value="Genomic_DNA"/>
</dbReference>
<dbReference type="RefSeq" id="WP_238104068.1">
    <property type="nucleotide sequence ID" value="NZ_JAQQPZ010000002.1"/>
</dbReference>
<evidence type="ECO:0000313" key="3">
    <source>
        <dbReference type="Proteomes" id="UP001213691"/>
    </source>
</evidence>
<sequence length="136" mass="15509">MKLFKLIFVLLLMSTSVSNFLQAKEDIGFSSISIYEVLVNPTKFHGEMVEITGVYKFDIDSATLFPSKEYLVEDVFESSISVRLPMDMSQEKLEYLTKLDGTYVRVFGEFDAKNKGYGGFNKGKVINVQRIVRHSN</sequence>
<feature type="chain" id="PRO_5045407603" description="DUF5666 domain-containing protein" evidence="1">
    <location>
        <begin position="24"/>
        <end position="136"/>
    </location>
</feature>
<evidence type="ECO:0000256" key="1">
    <source>
        <dbReference type="SAM" id="SignalP"/>
    </source>
</evidence>
<dbReference type="Proteomes" id="UP001213691">
    <property type="component" value="Unassembled WGS sequence"/>
</dbReference>
<keyword evidence="3" id="KW-1185">Reference proteome</keyword>
<name>A0ABT5TLB0_9GAMM</name>
<accession>A0ABT5TLB0</accession>